<dbReference type="Proteomes" id="UP000293719">
    <property type="component" value="Chromosome"/>
</dbReference>
<evidence type="ECO:0008006" key="4">
    <source>
        <dbReference type="Google" id="ProtNLM"/>
    </source>
</evidence>
<evidence type="ECO:0000313" key="2">
    <source>
        <dbReference type="EMBL" id="QBK31747.1"/>
    </source>
</evidence>
<proteinExistence type="predicted"/>
<protein>
    <recommendedName>
        <fullName evidence="4">CTP synthetase</fullName>
    </recommendedName>
</protein>
<sequence>MFSLRLAAYLLVAPTLAGIFVVALLTADLFSATYIAIAAGAGAVIGIPAAWWLANKLDGLIQPKKT</sequence>
<dbReference type="RefSeq" id="WP_131617398.1">
    <property type="nucleotide sequence ID" value="NZ_CP036532.1"/>
</dbReference>
<feature type="transmembrane region" description="Helical" evidence="1">
    <location>
        <begin position="33"/>
        <end position="54"/>
    </location>
</feature>
<evidence type="ECO:0000256" key="1">
    <source>
        <dbReference type="SAM" id="Phobius"/>
    </source>
</evidence>
<keyword evidence="1" id="KW-0812">Transmembrane</keyword>
<keyword evidence="3" id="KW-1185">Reference proteome</keyword>
<dbReference type="OrthoDB" id="8397278at2"/>
<dbReference type="EMBL" id="CP036532">
    <property type="protein sequence ID" value="QBK31747.1"/>
    <property type="molecule type" value="Genomic_DNA"/>
</dbReference>
<keyword evidence="1" id="KW-1133">Transmembrane helix</keyword>
<feature type="transmembrane region" description="Helical" evidence="1">
    <location>
        <begin position="7"/>
        <end position="27"/>
    </location>
</feature>
<dbReference type="GeneID" id="90768559"/>
<name>A0A4P6V2P9_9HYPH</name>
<gene>
    <name evidence="2" type="ORF">E0E05_14730</name>
</gene>
<keyword evidence="1" id="KW-0472">Membrane</keyword>
<dbReference type="KEGG" id="rpod:E0E05_14730"/>
<dbReference type="AlphaFoldDB" id="A0A4P6V2P9"/>
<reference evidence="2 3" key="1">
    <citation type="journal article" date="2017" name="Int. J. Syst. Evol. Microbiol.">
        <title>Roseitalea porphyridii gen. nov., sp. nov., isolated from a red alga, and reclassification of Hoeflea suaedae Chung et al. 2013 as Pseudohoeflea suaedae gen. nov., comb. nov.</title>
        <authorList>
            <person name="Hyeon J.W."/>
            <person name="Jeong S.E."/>
            <person name="Baek K."/>
            <person name="Jeon C.O."/>
        </authorList>
    </citation>
    <scope>NUCLEOTIDE SEQUENCE [LARGE SCALE GENOMIC DNA]</scope>
    <source>
        <strain evidence="2 3">MA7-20</strain>
    </source>
</reference>
<accession>A0A4P6V2P9</accession>
<evidence type="ECO:0000313" key="3">
    <source>
        <dbReference type="Proteomes" id="UP000293719"/>
    </source>
</evidence>
<organism evidence="2 3">
    <name type="scientific">Roseitalea porphyridii</name>
    <dbReference type="NCBI Taxonomy" id="1852022"/>
    <lineage>
        <taxon>Bacteria</taxon>
        <taxon>Pseudomonadati</taxon>
        <taxon>Pseudomonadota</taxon>
        <taxon>Alphaproteobacteria</taxon>
        <taxon>Hyphomicrobiales</taxon>
        <taxon>Ahrensiaceae</taxon>
        <taxon>Roseitalea</taxon>
    </lineage>
</organism>